<sequence length="890" mass="89237">GSLDKGLNFAGNTAGTVINKKLGDTVTIKGGLANNVDASDENLRVDVEDGNLVVKMAKNLSGLGDIQVGEAGKDGKDGVDGKIGVTGKDGSSVVINGEDGSIGLTGPKGEAGKDAPTLNIAVKDGAPGLNGKDGEVRIVYKDKDGNEKEVASLDDGLLFGADNDGVVVERKLNQKLDILGGANNATDAKNIVTTANADGSIQIDLAKDLDLGTTGSVKTGNTTVNNDGVKVGEGVVLGNIGLTIANGPSITTSGINAGGSKITNVAKGEDGTDAVNKDQLDDALQGIIANNNAYLNFEGDTGTTKVNSGDTVSIVGGESDTTKLVDGKNVGVVVDDEGKLNVKLAENLDLGTTGSVKTGNTTVNNDGVKVGDNVTLGDTGLTIKDGPSITANGVDAGGKTITNVADGVNGKDAVNKDQLDALGTNLTNTGLTFAGNSGEVSKKLGDKVTIKGGLADNVDASDENLRVDVENGNLVVKMAKNLSGLGDIQVGEAGKDGKDGVDGKIGVTGKDGSSVVINGEDGSIGLTGPKGEAGKDAPTLNIAVKDGAPGLNGKDGEVRIVYKDKDGNEKEVASLDDGLLFGADNDGVVVERKLNQKLDILGGANNATDAKNIVTTANADGSIQIDLAKDLDLGTTGSVKTGNTTVNKDGVKVGDNVALGDTGLTIKDGPSITANGVDAGGKTITNVADGVNGKDAVNKDQLDGLKTSVEGSLDKGLNFAGNTAGAVINKKLGDTVTIKGGLANNVDASDENLRVDVEDGNLVVKMAKNLSGLGDIQVGEAGKDGVDGKIGVTGKDGSSVVINGEDGSIGLTGPKGEAGKDAPTLNIAVKDGAPGLNGKDGEVRIVYKDKDGNEKEVASLDDGLLFGADNDGVVVERKLNQKLDILGGAN</sequence>
<feature type="non-terminal residue" evidence="2">
    <location>
        <position position="890"/>
    </location>
</feature>
<dbReference type="SUPFAM" id="SSF101967">
    <property type="entry name" value="Adhesin YadA, collagen-binding domain"/>
    <property type="match status" value="3"/>
</dbReference>
<gene>
    <name evidence="2" type="ORF">DC083_10030</name>
</gene>
<dbReference type="Gene3D" id="6.10.250.2040">
    <property type="match status" value="3"/>
</dbReference>
<protein>
    <recommendedName>
        <fullName evidence="1">Trimeric autotransporter adhesin YadA-like stalk domain-containing protein</fullName>
    </recommendedName>
</protein>
<keyword evidence="3" id="KW-1185">Reference proteome</keyword>
<proteinExistence type="predicted"/>
<dbReference type="PANTHER" id="PTHR24637">
    <property type="entry name" value="COLLAGEN"/>
    <property type="match status" value="1"/>
</dbReference>
<evidence type="ECO:0000259" key="1">
    <source>
        <dbReference type="Pfam" id="PF05662"/>
    </source>
</evidence>
<dbReference type="InterPro" id="IPR011049">
    <property type="entry name" value="Serralysin-like_metalloprot_C"/>
</dbReference>
<dbReference type="Pfam" id="PF05662">
    <property type="entry name" value="YadA_stalk"/>
    <property type="match status" value="3"/>
</dbReference>
<dbReference type="Proteomes" id="UP000245020">
    <property type="component" value="Unassembled WGS sequence"/>
</dbReference>
<feature type="domain" description="Trimeric autotransporter adhesin YadA-like stalk" evidence="1">
    <location>
        <begin position="401"/>
        <end position="438"/>
    </location>
</feature>
<accession>A0A2U2AC77</accession>
<reference evidence="3" key="1">
    <citation type="submission" date="2018-05" db="EMBL/GenBank/DDBJ databases">
        <title>Ignatzschineria dubaiensis sp. nov., isolated from necrotic foot tissues of dromedaries (Camelus dromedarius) and associated maggots in Dubai, United Arab Emirates.</title>
        <authorList>
            <person name="Tsang C.C."/>
            <person name="Tang J.Y.M."/>
            <person name="Fong J.Y.H."/>
            <person name="Kinne J."/>
            <person name="Lee H.H."/>
            <person name="Joseph M."/>
            <person name="Jose S."/>
            <person name="Schuster R.K."/>
            <person name="Tang Y."/>
            <person name="Sivakumar S."/>
            <person name="Chen J.H.K."/>
            <person name="Teng J.L.L."/>
            <person name="Lau S.K.P."/>
            <person name="Wernery U."/>
            <person name="Woo P.C.Y."/>
        </authorList>
    </citation>
    <scope>NUCLEOTIDE SEQUENCE [LARGE SCALE GENOMIC DNA]</scope>
    <source>
        <strain evidence="3">KCTC 22644</strain>
    </source>
</reference>
<dbReference type="EMBL" id="QEWQ01000020">
    <property type="protein sequence ID" value="PWD80270.1"/>
    <property type="molecule type" value="Genomic_DNA"/>
</dbReference>
<comment type="caution">
    <text evidence="2">The sequence shown here is derived from an EMBL/GenBank/DDBJ whole genome shotgun (WGS) entry which is preliminary data.</text>
</comment>
<evidence type="ECO:0000313" key="3">
    <source>
        <dbReference type="Proteomes" id="UP000245020"/>
    </source>
</evidence>
<organism evidence="2 3">
    <name type="scientific">Ignatzschineria ureiclastica</name>
    <dbReference type="NCBI Taxonomy" id="472582"/>
    <lineage>
        <taxon>Bacteria</taxon>
        <taxon>Pseudomonadati</taxon>
        <taxon>Pseudomonadota</taxon>
        <taxon>Gammaproteobacteria</taxon>
        <taxon>Cardiobacteriales</taxon>
        <taxon>Ignatzschineriaceae</taxon>
        <taxon>Ignatzschineria</taxon>
    </lineage>
</organism>
<evidence type="ECO:0000313" key="2">
    <source>
        <dbReference type="EMBL" id="PWD80270.1"/>
    </source>
</evidence>
<dbReference type="AlphaFoldDB" id="A0A2U2AC77"/>
<feature type="non-terminal residue" evidence="2">
    <location>
        <position position="1"/>
    </location>
</feature>
<dbReference type="GO" id="GO:0019867">
    <property type="term" value="C:outer membrane"/>
    <property type="evidence" value="ECO:0007669"/>
    <property type="project" value="InterPro"/>
</dbReference>
<dbReference type="InterPro" id="IPR008635">
    <property type="entry name" value="Coiled_stalk_dom"/>
</dbReference>
<name>A0A2U2AC77_9GAMM</name>
<feature type="domain" description="Trimeric autotransporter adhesin YadA-like stalk" evidence="1">
    <location>
        <begin position="261"/>
        <end position="299"/>
    </location>
</feature>
<feature type="domain" description="Trimeric autotransporter adhesin YadA-like stalk" evidence="1">
    <location>
        <begin position="684"/>
        <end position="723"/>
    </location>
</feature>
<dbReference type="Gene3D" id="2.20.70.140">
    <property type="match status" value="3"/>
</dbReference>